<evidence type="ECO:0000256" key="2">
    <source>
        <dbReference type="ARBA" id="ARBA00022801"/>
    </source>
</evidence>
<keyword evidence="2" id="KW-0378">Hydrolase</keyword>
<protein>
    <submittedName>
        <fullName evidence="4">Uncharacterized protein</fullName>
    </submittedName>
</protein>
<dbReference type="InterPro" id="IPR007346">
    <property type="entry name" value="Endonuclease-I"/>
</dbReference>
<sequence>MKKIKLINILLSLSISPIAFVVSCKQTPSNDITTKVMSPEKTPEAELEIEVNQANDLDLFGIEKGNNIIDLISNELLNNSIKNESVFIFDRIGKKVLIQPKGTVRVDWKNLGNRSELDVFSVNPSISSYQLANAKNPTYTNERNQHRISSFIDYEIMGDFIQFEYKIALFDKGNISLSNLTFKSKFDLKTGAKQTIKVKYKVKNQEQETTIKSSDTTHINPYSVNESNYVYDSNNNYYASANGLYGLDLWKELNKIQKSKRHSIKSYNYLPTFYNNSSVFKDNYYEKDGSILDIYSENPEGNDPYIYTTYKGGDGRNEGSGTNREHVIPQSWFSKVEPLRNDPTFVWPSDIKVNAVRANFPHDDVTNITSTSQNGSKSGTNSLGEKVFEVVDAFKGDIARAYLYFASSYFDKNISNGNSILTDVFPNIKEHYLLTYLNWNSKDPVDMFDINRNNETFKETTIRNPFIDYPNLASSLFGQNPKPFENKGVLINMQ</sequence>
<dbReference type="KEGG" id="mfel:JPM2_3750"/>
<evidence type="ECO:0000256" key="3">
    <source>
        <dbReference type="SAM" id="SignalP"/>
    </source>
</evidence>
<dbReference type="RefSeq" id="WP_161553145.1">
    <property type="nucleotide sequence ID" value="NZ_AP022325.1"/>
</dbReference>
<dbReference type="InterPro" id="IPR044925">
    <property type="entry name" value="His-Me_finger_sf"/>
</dbReference>
<gene>
    <name evidence="4" type="ORF">JPM2_3750</name>
</gene>
<dbReference type="EMBL" id="AP022325">
    <property type="protein sequence ID" value="BBU47682.1"/>
    <property type="molecule type" value="Genomic_DNA"/>
</dbReference>
<keyword evidence="5" id="KW-1185">Reference proteome</keyword>
<evidence type="ECO:0000313" key="5">
    <source>
        <dbReference type="Proteomes" id="UP000464317"/>
    </source>
</evidence>
<dbReference type="Pfam" id="PF04231">
    <property type="entry name" value="Endonuclease_1"/>
    <property type="match status" value="1"/>
</dbReference>
<reference evidence="4 5" key="1">
    <citation type="submission" date="2020-01" db="EMBL/GenBank/DDBJ databases">
        <title>Complete genome sequence of Mycoplasma felis strain Myco-2.</title>
        <authorList>
            <person name="Kinoshita Y."/>
            <person name="Niwa H."/>
            <person name="Uchida-Fujii E."/>
            <person name="Nukada T."/>
        </authorList>
    </citation>
    <scope>NUCLEOTIDE SEQUENCE [LARGE SCALE GENOMIC DNA]</scope>
    <source>
        <strain evidence="4 5">Myco-2</strain>
    </source>
</reference>
<proteinExistence type="predicted"/>
<dbReference type="Proteomes" id="UP000464317">
    <property type="component" value="Chromosome"/>
</dbReference>
<dbReference type="GO" id="GO:0004518">
    <property type="term" value="F:nuclease activity"/>
    <property type="evidence" value="ECO:0007669"/>
    <property type="project" value="UniProtKB-KW"/>
</dbReference>
<evidence type="ECO:0000313" key="4">
    <source>
        <dbReference type="EMBL" id="BBU47682.1"/>
    </source>
</evidence>
<organism evidence="4 5">
    <name type="scientific">Mycoplasmopsis felis</name>
    <dbReference type="NCBI Taxonomy" id="33923"/>
    <lineage>
        <taxon>Bacteria</taxon>
        <taxon>Bacillati</taxon>
        <taxon>Mycoplasmatota</taxon>
        <taxon>Mycoplasmoidales</taxon>
        <taxon>Metamycoplasmataceae</taxon>
        <taxon>Mycoplasmopsis</taxon>
    </lineage>
</organism>
<dbReference type="PANTHER" id="PTHR33607">
    <property type="entry name" value="ENDONUCLEASE-1"/>
    <property type="match status" value="1"/>
</dbReference>
<dbReference type="AlphaFoldDB" id="A0A809RTN8"/>
<accession>A0A809RTN8</accession>
<evidence type="ECO:0000256" key="1">
    <source>
        <dbReference type="ARBA" id="ARBA00022722"/>
    </source>
</evidence>
<dbReference type="GO" id="GO:0016787">
    <property type="term" value="F:hydrolase activity"/>
    <property type="evidence" value="ECO:0007669"/>
    <property type="project" value="UniProtKB-KW"/>
</dbReference>
<dbReference type="PROSITE" id="PS51257">
    <property type="entry name" value="PROKAR_LIPOPROTEIN"/>
    <property type="match status" value="1"/>
</dbReference>
<keyword evidence="3" id="KW-0732">Signal</keyword>
<name>A0A809RTN8_9BACT</name>
<feature type="chain" id="PRO_5032801950" evidence="3">
    <location>
        <begin position="22"/>
        <end position="494"/>
    </location>
</feature>
<keyword evidence="1" id="KW-0540">Nuclease</keyword>
<dbReference type="PANTHER" id="PTHR33607:SF2">
    <property type="entry name" value="ENDONUCLEASE-1"/>
    <property type="match status" value="1"/>
</dbReference>
<feature type="signal peptide" evidence="3">
    <location>
        <begin position="1"/>
        <end position="21"/>
    </location>
</feature>
<dbReference type="SUPFAM" id="SSF54060">
    <property type="entry name" value="His-Me finger endonucleases"/>
    <property type="match status" value="1"/>
</dbReference>